<keyword evidence="2" id="KW-1185">Reference proteome</keyword>
<dbReference type="Proteomes" id="UP001239019">
    <property type="component" value="Unassembled WGS sequence"/>
</dbReference>
<protein>
    <submittedName>
        <fullName evidence="1">Uncharacterized protein</fullName>
    </submittedName>
</protein>
<organism evidence="1 2">
    <name type="scientific">Natronospira bacteriovora</name>
    <dbReference type="NCBI Taxonomy" id="3069753"/>
    <lineage>
        <taxon>Bacteria</taxon>
        <taxon>Pseudomonadati</taxon>
        <taxon>Pseudomonadota</taxon>
        <taxon>Gammaproteobacteria</taxon>
        <taxon>Natronospirales</taxon>
        <taxon>Natronospiraceae</taxon>
        <taxon>Natronospira</taxon>
    </lineage>
</organism>
<name>A0ABU0W7G3_9GAMM</name>
<dbReference type="RefSeq" id="WP_306728457.1">
    <property type="nucleotide sequence ID" value="NZ_JAVDDT010000005.1"/>
</dbReference>
<accession>A0ABU0W7G3</accession>
<sequence>MNERSHGRLLPAAGLVMAVMLPLSAMAESWQLSAEEWSRPRSGEVVLSMTPVSRAMAAWEGRNDARLELVYPGGERGELWASELKDWLVALGVEADEVRLLPGSGAEDVLILRLR</sequence>
<evidence type="ECO:0000313" key="1">
    <source>
        <dbReference type="EMBL" id="MDQ2069957.1"/>
    </source>
</evidence>
<evidence type="ECO:0000313" key="2">
    <source>
        <dbReference type="Proteomes" id="UP001239019"/>
    </source>
</evidence>
<reference evidence="1 2" key="1">
    <citation type="submission" date="2023-08" db="EMBL/GenBank/DDBJ databases">
        <title>Whole-genome sequencing of halo(alkali)philic microorganisms from hypersaline lakes.</title>
        <authorList>
            <person name="Sorokin D.Y."/>
            <person name="Abbas B."/>
            <person name="Merkel A.Y."/>
        </authorList>
    </citation>
    <scope>NUCLEOTIDE SEQUENCE [LARGE SCALE GENOMIC DNA]</scope>
    <source>
        <strain evidence="1 2">AB-CW4</strain>
    </source>
</reference>
<gene>
    <name evidence="1" type="ORF">RBH19_08730</name>
</gene>
<proteinExistence type="predicted"/>
<comment type="caution">
    <text evidence="1">The sequence shown here is derived from an EMBL/GenBank/DDBJ whole genome shotgun (WGS) entry which is preliminary data.</text>
</comment>
<dbReference type="EMBL" id="JAVDDT010000005">
    <property type="protein sequence ID" value="MDQ2069957.1"/>
    <property type="molecule type" value="Genomic_DNA"/>
</dbReference>